<dbReference type="RefSeq" id="WP_069296540.1">
    <property type="nucleotide sequence ID" value="NZ_MCRI01000027.1"/>
</dbReference>
<dbReference type="STRING" id="291169.A9E74_02127"/>
<gene>
    <name evidence="9" type="primary">exbD_4</name>
    <name evidence="9" type="ORF">A9E74_02127</name>
</gene>
<evidence type="ECO:0000313" key="10">
    <source>
        <dbReference type="Proteomes" id="UP000094379"/>
    </source>
</evidence>
<dbReference type="Proteomes" id="UP000094379">
    <property type="component" value="Unassembled WGS sequence"/>
</dbReference>
<comment type="similarity">
    <text evidence="2 7">Belongs to the ExbD/TolR family.</text>
</comment>
<keyword evidence="3" id="KW-1003">Cell membrane</keyword>
<keyword evidence="7" id="KW-0813">Transport</keyword>
<keyword evidence="7" id="KW-0653">Protein transport</keyword>
<dbReference type="GO" id="GO:0022857">
    <property type="term" value="F:transmembrane transporter activity"/>
    <property type="evidence" value="ECO:0007669"/>
    <property type="project" value="InterPro"/>
</dbReference>
<comment type="caution">
    <text evidence="9">The sequence shown here is derived from an EMBL/GenBank/DDBJ whole genome shotgun (WGS) entry which is preliminary data.</text>
</comment>
<dbReference type="EMBL" id="MCRI01000027">
    <property type="protein sequence ID" value="ODN66108.1"/>
    <property type="molecule type" value="Genomic_DNA"/>
</dbReference>
<dbReference type="Gene3D" id="3.30.420.270">
    <property type="match status" value="1"/>
</dbReference>
<dbReference type="GO" id="GO:0015031">
    <property type="term" value="P:protein transport"/>
    <property type="evidence" value="ECO:0007669"/>
    <property type="project" value="UniProtKB-KW"/>
</dbReference>
<dbReference type="GO" id="GO:0005886">
    <property type="term" value="C:plasma membrane"/>
    <property type="evidence" value="ECO:0007669"/>
    <property type="project" value="UniProtKB-SubCell"/>
</dbReference>
<evidence type="ECO:0000256" key="1">
    <source>
        <dbReference type="ARBA" id="ARBA00004162"/>
    </source>
</evidence>
<dbReference type="PANTHER" id="PTHR30558:SF9">
    <property type="entry name" value="BIOPOLYMER TRANSPORT PROTEIN EXBD"/>
    <property type="match status" value="1"/>
</dbReference>
<dbReference type="PANTHER" id="PTHR30558">
    <property type="entry name" value="EXBD MEMBRANE COMPONENT OF PMF-DRIVEN MACROMOLECULE IMPORT SYSTEM"/>
    <property type="match status" value="1"/>
</dbReference>
<dbReference type="InterPro" id="IPR003400">
    <property type="entry name" value="ExbD"/>
</dbReference>
<keyword evidence="6 8" id="KW-0472">Membrane</keyword>
<evidence type="ECO:0000256" key="8">
    <source>
        <dbReference type="SAM" id="Phobius"/>
    </source>
</evidence>
<accession>A0A1E3GPY5</accession>
<evidence type="ECO:0000256" key="6">
    <source>
        <dbReference type="ARBA" id="ARBA00023136"/>
    </source>
</evidence>
<feature type="transmembrane region" description="Helical" evidence="8">
    <location>
        <begin position="20"/>
        <end position="43"/>
    </location>
</feature>
<keyword evidence="10" id="KW-1185">Reference proteome</keyword>
<organism evidence="9 10">
    <name type="scientific">Methylophaga muralis</name>
    <dbReference type="NCBI Taxonomy" id="291169"/>
    <lineage>
        <taxon>Bacteria</taxon>
        <taxon>Pseudomonadati</taxon>
        <taxon>Pseudomonadota</taxon>
        <taxon>Gammaproteobacteria</taxon>
        <taxon>Thiotrichales</taxon>
        <taxon>Piscirickettsiaceae</taxon>
        <taxon>Methylophaga</taxon>
    </lineage>
</organism>
<name>A0A1E3GPY5_9GAMM</name>
<evidence type="ECO:0000256" key="7">
    <source>
        <dbReference type="RuleBase" id="RU003879"/>
    </source>
</evidence>
<dbReference type="AlphaFoldDB" id="A0A1E3GPY5"/>
<reference evidence="9 10" key="1">
    <citation type="submission" date="2016-07" db="EMBL/GenBank/DDBJ databases">
        <title>Draft Genome Sequence of Methylophaga muralis Bur 1.</title>
        <authorList>
            <person name="Vasilenko O.V."/>
            <person name="Doronina N.V."/>
            <person name="Shmareva M.N."/>
            <person name="Tarlachkov S.V."/>
            <person name="Mustakhimov I."/>
            <person name="Trotsenko Y.A."/>
        </authorList>
    </citation>
    <scope>NUCLEOTIDE SEQUENCE [LARGE SCALE GENOMIC DNA]</scope>
    <source>
        <strain evidence="9 10">Bur 1</strain>
    </source>
</reference>
<evidence type="ECO:0000256" key="5">
    <source>
        <dbReference type="ARBA" id="ARBA00022989"/>
    </source>
</evidence>
<evidence type="ECO:0000256" key="2">
    <source>
        <dbReference type="ARBA" id="ARBA00005811"/>
    </source>
</evidence>
<evidence type="ECO:0000256" key="3">
    <source>
        <dbReference type="ARBA" id="ARBA00022475"/>
    </source>
</evidence>
<proteinExistence type="inferred from homology"/>
<evidence type="ECO:0000313" key="9">
    <source>
        <dbReference type="EMBL" id="ODN66108.1"/>
    </source>
</evidence>
<evidence type="ECO:0000256" key="4">
    <source>
        <dbReference type="ARBA" id="ARBA00022692"/>
    </source>
</evidence>
<dbReference type="Pfam" id="PF02472">
    <property type="entry name" value="ExbD"/>
    <property type="match status" value="1"/>
</dbReference>
<comment type="subcellular location">
    <subcellularLocation>
        <location evidence="1">Cell membrane</location>
        <topology evidence="1">Single-pass membrane protein</topology>
    </subcellularLocation>
    <subcellularLocation>
        <location evidence="7">Cell membrane</location>
        <topology evidence="7">Single-pass type II membrane protein</topology>
    </subcellularLocation>
</comment>
<dbReference type="PATRIC" id="fig|291169.3.peg.2139"/>
<sequence length="143" mass="15787">MIGGFSNHTGEQDLPENHDINVTPFIDVMLVLLIIFMVAAPLATASIPIDLPTTSVQPPSVEQKPVYLSVEADMTLTVNDEDRLTLETLEQQFLKLVPDRETRIFLRADKRLSYEELMQVITALGTAGYMKIALVGLEKTSGA</sequence>
<keyword evidence="4 7" id="KW-0812">Transmembrane</keyword>
<keyword evidence="5 8" id="KW-1133">Transmembrane helix</keyword>
<protein>
    <submittedName>
        <fullName evidence="9">Biopolymer transport protein ExbD</fullName>
    </submittedName>
</protein>